<evidence type="ECO:0000313" key="2">
    <source>
        <dbReference type="Proteomes" id="UP001419268"/>
    </source>
</evidence>
<dbReference type="InterPro" id="IPR001141">
    <property type="entry name" value="Ribosomal_eL27"/>
</dbReference>
<name>A0AAP0HL21_9MAGN</name>
<dbReference type="GO" id="GO:0003735">
    <property type="term" value="F:structural constituent of ribosome"/>
    <property type="evidence" value="ECO:0007669"/>
    <property type="project" value="InterPro"/>
</dbReference>
<dbReference type="Gene3D" id="2.30.30.770">
    <property type="match status" value="1"/>
</dbReference>
<keyword evidence="2" id="KW-1185">Reference proteome</keyword>
<dbReference type="InterPro" id="IPR038655">
    <property type="entry name" value="Ribosomal_eL27_sf"/>
</dbReference>
<protein>
    <submittedName>
        <fullName evidence="1">Uncharacterized protein</fullName>
    </submittedName>
</protein>
<gene>
    <name evidence="1" type="ORF">Scep_027714</name>
</gene>
<dbReference type="Pfam" id="PF01777">
    <property type="entry name" value="Ribosomal_L27e"/>
    <property type="match status" value="1"/>
</dbReference>
<accession>A0AAP0HL21</accession>
<proteinExistence type="predicted"/>
<reference evidence="1 2" key="1">
    <citation type="submission" date="2024-01" db="EMBL/GenBank/DDBJ databases">
        <title>Genome assemblies of Stephania.</title>
        <authorList>
            <person name="Yang L."/>
        </authorList>
    </citation>
    <scope>NUCLEOTIDE SEQUENCE [LARGE SCALE GENOMIC DNA]</scope>
    <source>
        <strain evidence="1">JXDWG</strain>
        <tissue evidence="1">Leaf</tissue>
    </source>
</reference>
<comment type="caution">
    <text evidence="1">The sequence shown here is derived from an EMBL/GenBank/DDBJ whole genome shotgun (WGS) entry which is preliminary data.</text>
</comment>
<dbReference type="GO" id="GO:0006412">
    <property type="term" value="P:translation"/>
    <property type="evidence" value="ECO:0007669"/>
    <property type="project" value="InterPro"/>
</dbReference>
<dbReference type="Proteomes" id="UP001419268">
    <property type="component" value="Unassembled WGS sequence"/>
</dbReference>
<evidence type="ECO:0000313" key="1">
    <source>
        <dbReference type="EMBL" id="KAK9088632.1"/>
    </source>
</evidence>
<sequence length="113" mass="12533">MPTRYTLDVDLIVTLDALQSKDKKVTSAKEAKARFEERFKTGGFVKRDSVSVELLVCSSIQSYFIPNFAFHSSSRVLVCGAGRGLQTLLKAISRLAAWVYALSCFHINVVCVL</sequence>
<dbReference type="EMBL" id="JBBNAG010000012">
    <property type="protein sequence ID" value="KAK9088632.1"/>
    <property type="molecule type" value="Genomic_DNA"/>
</dbReference>
<dbReference type="AlphaFoldDB" id="A0AAP0HL21"/>
<dbReference type="GO" id="GO:0005840">
    <property type="term" value="C:ribosome"/>
    <property type="evidence" value="ECO:0007669"/>
    <property type="project" value="InterPro"/>
</dbReference>
<organism evidence="1 2">
    <name type="scientific">Stephania cephalantha</name>
    <dbReference type="NCBI Taxonomy" id="152367"/>
    <lineage>
        <taxon>Eukaryota</taxon>
        <taxon>Viridiplantae</taxon>
        <taxon>Streptophyta</taxon>
        <taxon>Embryophyta</taxon>
        <taxon>Tracheophyta</taxon>
        <taxon>Spermatophyta</taxon>
        <taxon>Magnoliopsida</taxon>
        <taxon>Ranunculales</taxon>
        <taxon>Menispermaceae</taxon>
        <taxon>Menispermoideae</taxon>
        <taxon>Cissampelideae</taxon>
        <taxon>Stephania</taxon>
    </lineage>
</organism>